<gene>
    <name evidence="1" type="ORF">DBRI1063_LOCUS12275</name>
</gene>
<evidence type="ECO:0000313" key="1">
    <source>
        <dbReference type="EMBL" id="CAD9332381.1"/>
    </source>
</evidence>
<organism evidence="1">
    <name type="scientific">Ditylum brightwellii</name>
    <dbReference type="NCBI Taxonomy" id="49249"/>
    <lineage>
        <taxon>Eukaryota</taxon>
        <taxon>Sar</taxon>
        <taxon>Stramenopiles</taxon>
        <taxon>Ochrophyta</taxon>
        <taxon>Bacillariophyta</taxon>
        <taxon>Mediophyceae</taxon>
        <taxon>Lithodesmiophycidae</taxon>
        <taxon>Lithodesmiales</taxon>
        <taxon>Lithodesmiaceae</taxon>
        <taxon>Ditylum</taxon>
    </lineage>
</organism>
<sequence length="345" mass="39640">MRQQYSKALLTRFYNELMIPYFPLEEERDELDDWIYCLENEKEEHNNGPAMDVLILVCHSNHVSKQQQQDDDDDDDDDVDTMRTLGGIAVEYYKRAQTGLLSYIVISSLYRKSGIASYLHKNAVLTLQQLHETFSTTDSNSNNGEEYQPLKAILAETNTIDAGDAPPEIIQKRHEILYALGYRQLEFPYLQPELGEGLEPFEPIMLLILCDTGVDKDECNDGTTAAASAPFMPCSINDNTNTDDNNYTSTTHNDENTTTTTVMKTYKPGQYINTTILFEYVQDFYMSVFGYEHGEKENYIYSDYYKLASWFTKTHGKTKISDGYPPWLDVKERVRNEYNCGSSLL</sequence>
<dbReference type="EMBL" id="HBGN01019289">
    <property type="protein sequence ID" value="CAD9332381.1"/>
    <property type="molecule type" value="Transcribed_RNA"/>
</dbReference>
<reference evidence="1" key="1">
    <citation type="submission" date="2021-01" db="EMBL/GenBank/DDBJ databases">
        <authorList>
            <person name="Corre E."/>
            <person name="Pelletier E."/>
            <person name="Niang G."/>
            <person name="Scheremetjew M."/>
            <person name="Finn R."/>
            <person name="Kale V."/>
            <person name="Holt S."/>
            <person name="Cochrane G."/>
            <person name="Meng A."/>
            <person name="Brown T."/>
            <person name="Cohen L."/>
        </authorList>
    </citation>
    <scope>NUCLEOTIDE SEQUENCE</scope>
    <source>
        <strain evidence="1">Pop2</strain>
    </source>
</reference>
<proteinExistence type="predicted"/>
<dbReference type="AlphaFoldDB" id="A0A7S2EEU4"/>
<name>A0A7S2EEU4_9STRA</name>
<accession>A0A7S2EEU4</accession>
<protein>
    <submittedName>
        <fullName evidence="1">Uncharacterized protein</fullName>
    </submittedName>
</protein>